<dbReference type="PANTHER" id="PTHR30137">
    <property type="entry name" value="LUCIFERASE-LIKE MONOOXYGENASE"/>
    <property type="match status" value="1"/>
</dbReference>
<feature type="compositionally biased region" description="Polar residues" evidence="3">
    <location>
        <begin position="1"/>
        <end position="15"/>
    </location>
</feature>
<evidence type="ECO:0000313" key="6">
    <source>
        <dbReference type="Proteomes" id="UP000436468"/>
    </source>
</evidence>
<evidence type="ECO:0000256" key="3">
    <source>
        <dbReference type="SAM" id="MobiDB-lite"/>
    </source>
</evidence>
<evidence type="ECO:0000256" key="1">
    <source>
        <dbReference type="ARBA" id="ARBA00023002"/>
    </source>
</evidence>
<feature type="domain" description="Luciferase-like" evidence="4">
    <location>
        <begin position="50"/>
        <end position="333"/>
    </location>
</feature>
<evidence type="ECO:0000259" key="4">
    <source>
        <dbReference type="Pfam" id="PF00296"/>
    </source>
</evidence>
<dbReference type="GO" id="GO:0004497">
    <property type="term" value="F:monooxygenase activity"/>
    <property type="evidence" value="ECO:0007669"/>
    <property type="project" value="UniProtKB-KW"/>
</dbReference>
<dbReference type="EMBL" id="WQNF01000034">
    <property type="protein sequence ID" value="MVT69833.1"/>
    <property type="molecule type" value="Genomic_DNA"/>
</dbReference>
<sequence>MRSTSLRPKAQSNQDSHSKIGDDRVKSGLPSRLKCAIFDHLDDDGRDIARQYEDRLKLAEACDSLGFYAYHLAEHHCTPHGRGPSPNLFLASLAQRTRRLRFGPLVLLLNLYHPLRVFEEICMLDQLSGGRLELGIGRGSQPIEWGYFGISAGAAPSRYMEASEILNVALKGDTLSYQGSHFELNSVPLTLRPHQRPSPPTWIASNRPESAEWAAANGANLACVGPASAVRSITDAFRCRRARCTAADDREPFLGLARMIVIATSDGEAHAAAEAAYGQWLDSFKFLYELNATPTPPALPLSFDAALESQLCVVGTPASARRQLLNQMEEAGTNYLLCQLAFGSLPLDTSLYTASAIRAEVIDSFG</sequence>
<dbReference type="GO" id="GO:0005829">
    <property type="term" value="C:cytosol"/>
    <property type="evidence" value="ECO:0007669"/>
    <property type="project" value="TreeGrafter"/>
</dbReference>
<name>A0A844SRT1_9BRAD</name>
<proteinExistence type="predicted"/>
<evidence type="ECO:0000313" key="5">
    <source>
        <dbReference type="EMBL" id="MVT69833.1"/>
    </source>
</evidence>
<accession>A0A844SRT1</accession>
<dbReference type="Proteomes" id="UP000436468">
    <property type="component" value="Unassembled WGS sequence"/>
</dbReference>
<keyword evidence="2" id="KW-0503">Monooxygenase</keyword>
<dbReference type="PANTHER" id="PTHR30137:SF8">
    <property type="entry name" value="BLR5498 PROTEIN"/>
    <property type="match status" value="1"/>
</dbReference>
<feature type="region of interest" description="Disordered" evidence="3">
    <location>
        <begin position="1"/>
        <end position="26"/>
    </location>
</feature>
<dbReference type="Gene3D" id="3.20.20.30">
    <property type="entry name" value="Luciferase-like domain"/>
    <property type="match status" value="1"/>
</dbReference>
<dbReference type="AlphaFoldDB" id="A0A844SRT1"/>
<gene>
    <name evidence="5" type="ORF">GPL21_32630</name>
</gene>
<dbReference type="GO" id="GO:0016705">
    <property type="term" value="F:oxidoreductase activity, acting on paired donors, with incorporation or reduction of molecular oxygen"/>
    <property type="evidence" value="ECO:0007669"/>
    <property type="project" value="InterPro"/>
</dbReference>
<dbReference type="InterPro" id="IPR050766">
    <property type="entry name" value="Bact_Lucif_Oxidored"/>
</dbReference>
<keyword evidence="6" id="KW-1185">Reference proteome</keyword>
<keyword evidence="1" id="KW-0560">Oxidoreductase</keyword>
<evidence type="ECO:0000256" key="2">
    <source>
        <dbReference type="ARBA" id="ARBA00023033"/>
    </source>
</evidence>
<protein>
    <submittedName>
        <fullName evidence="5">LLM class flavin-dependent oxidoreductase</fullName>
    </submittedName>
</protein>
<comment type="caution">
    <text evidence="5">The sequence shown here is derived from an EMBL/GenBank/DDBJ whole genome shotgun (WGS) entry which is preliminary data.</text>
</comment>
<reference evidence="5 6" key="1">
    <citation type="submission" date="2019-12" db="EMBL/GenBank/DDBJ databases">
        <title>Draft genome sequences Bradyrhizobium cajani AMBPC1010, Bradyrhizobium pachyrhizi AMBPC1040 and Bradyrhizobium yuanmingense ALSPC3051, three plant growth promoting strains isolated from nodules of Cajanus cajan L. in Dominican Republic.</title>
        <authorList>
            <person name="Flores-Felix J.D."/>
            <person name="Araujo J."/>
            <person name="Diaz-Alcantara C."/>
            <person name="Gonzalez-Andres F."/>
            <person name="Velazquez E."/>
        </authorList>
    </citation>
    <scope>NUCLEOTIDE SEQUENCE [LARGE SCALE GENOMIC DNA]</scope>
    <source>
        <strain evidence="5 6">1040</strain>
    </source>
</reference>
<dbReference type="InterPro" id="IPR036661">
    <property type="entry name" value="Luciferase-like_sf"/>
</dbReference>
<dbReference type="InterPro" id="IPR011251">
    <property type="entry name" value="Luciferase-like_dom"/>
</dbReference>
<dbReference type="Pfam" id="PF00296">
    <property type="entry name" value="Bac_luciferase"/>
    <property type="match status" value="1"/>
</dbReference>
<feature type="compositionally biased region" description="Basic and acidic residues" evidence="3">
    <location>
        <begin position="16"/>
        <end position="26"/>
    </location>
</feature>
<organism evidence="5 6">
    <name type="scientific">Bradyrhizobium pachyrhizi</name>
    <dbReference type="NCBI Taxonomy" id="280333"/>
    <lineage>
        <taxon>Bacteria</taxon>
        <taxon>Pseudomonadati</taxon>
        <taxon>Pseudomonadota</taxon>
        <taxon>Alphaproteobacteria</taxon>
        <taxon>Hyphomicrobiales</taxon>
        <taxon>Nitrobacteraceae</taxon>
        <taxon>Bradyrhizobium</taxon>
    </lineage>
</organism>
<dbReference type="SUPFAM" id="SSF51679">
    <property type="entry name" value="Bacterial luciferase-like"/>
    <property type="match status" value="1"/>
</dbReference>